<dbReference type="EMBL" id="MIYU01000001">
    <property type="protein sequence ID" value="OIR20358.1"/>
    <property type="molecule type" value="Genomic_DNA"/>
</dbReference>
<dbReference type="NCBIfam" id="NF006811">
    <property type="entry name" value="PRK09333.1"/>
    <property type="match status" value="1"/>
</dbReference>
<sequence>MTTVYDVHGQSLVSDLAEALKNLETISIPDWSVSTKTAAHRENAPDTDDWWYMRSASILRKIYIEGPLGTERLSKMYSGSKDRGGKPNKSHPGGRKIIRTVMKQLEASELITYEKGKGRKISPRGQSMLDGIALEIENKKG</sequence>
<evidence type="ECO:0000256" key="2">
    <source>
        <dbReference type="ARBA" id="ARBA00022980"/>
    </source>
</evidence>
<dbReference type="Proteomes" id="UP000183815">
    <property type="component" value="Unassembled WGS sequence"/>
</dbReference>
<dbReference type="GO" id="GO:0003735">
    <property type="term" value="F:structural constituent of ribosome"/>
    <property type="evidence" value="ECO:0007669"/>
    <property type="project" value="InterPro"/>
</dbReference>
<dbReference type="FunFam" id="1.10.10.10:FF:000118">
    <property type="entry name" value="40S ribosomal protein S19"/>
    <property type="match status" value="1"/>
</dbReference>
<dbReference type="SMART" id="SM01413">
    <property type="entry name" value="Ribosomal_S19e"/>
    <property type="match status" value="1"/>
</dbReference>
<proteinExistence type="inferred from homology"/>
<evidence type="ECO:0000256" key="1">
    <source>
        <dbReference type="ARBA" id="ARBA00010014"/>
    </source>
</evidence>
<accession>A0A1J5U7V0</accession>
<comment type="caution">
    <text evidence="6">The sequence shown here is derived from an EMBL/GenBank/DDBJ whole genome shotgun (WGS) entry which is preliminary data.</text>
</comment>
<evidence type="ECO:0000313" key="7">
    <source>
        <dbReference type="Proteomes" id="UP000183815"/>
    </source>
</evidence>
<dbReference type="AlphaFoldDB" id="A0A1J5U7V0"/>
<gene>
    <name evidence="4" type="primary">rps19e</name>
    <name evidence="6" type="ORF">BEU04_00705</name>
</gene>
<dbReference type="PANTHER" id="PTHR11710">
    <property type="entry name" value="40S RIBOSOMAL PROTEIN S19"/>
    <property type="match status" value="1"/>
</dbReference>
<reference evidence="6 7" key="1">
    <citation type="submission" date="2016-08" db="EMBL/GenBank/DDBJ databases">
        <title>New Insights into Marine Group III Euryarchaeota, from dark to light.</title>
        <authorList>
            <person name="Haro-Moreno J.M."/>
            <person name="Rodriguez-Valera F."/>
            <person name="Lopez-Garcia P."/>
            <person name="Moreira D."/>
            <person name="Martin-Cuadrado A.B."/>
        </authorList>
    </citation>
    <scope>NUCLEOTIDE SEQUENCE [LARGE SCALE GENOMIC DNA]</scope>
    <source>
        <strain evidence="6">CG-Bathy1</strain>
    </source>
</reference>
<evidence type="ECO:0000256" key="5">
    <source>
        <dbReference type="SAM" id="MobiDB-lite"/>
    </source>
</evidence>
<dbReference type="GO" id="GO:0000028">
    <property type="term" value="P:ribosomal small subunit assembly"/>
    <property type="evidence" value="ECO:0007669"/>
    <property type="project" value="TreeGrafter"/>
</dbReference>
<comment type="similarity">
    <text evidence="1 4">Belongs to the eukaryotic ribosomal protein eS19 family.</text>
</comment>
<dbReference type="InterPro" id="IPR027548">
    <property type="entry name" value="Ribosomal_eS19_archaeal"/>
</dbReference>
<dbReference type="GO" id="GO:0006412">
    <property type="term" value="P:translation"/>
    <property type="evidence" value="ECO:0007669"/>
    <property type="project" value="UniProtKB-UniRule"/>
</dbReference>
<keyword evidence="3 4" id="KW-0687">Ribonucleoprotein</keyword>
<dbReference type="GO" id="GO:0003723">
    <property type="term" value="F:RNA binding"/>
    <property type="evidence" value="ECO:0007669"/>
    <property type="project" value="TreeGrafter"/>
</dbReference>
<evidence type="ECO:0000313" key="6">
    <source>
        <dbReference type="EMBL" id="OIR20358.1"/>
    </source>
</evidence>
<name>A0A1J5U7V0_9ARCH</name>
<feature type="region of interest" description="Disordered" evidence="5">
    <location>
        <begin position="74"/>
        <end position="95"/>
    </location>
</feature>
<evidence type="ECO:0000256" key="4">
    <source>
        <dbReference type="HAMAP-Rule" id="MF_01474"/>
    </source>
</evidence>
<comment type="subunit">
    <text evidence="4">Part of the 30S ribosomal subunit.</text>
</comment>
<dbReference type="PANTHER" id="PTHR11710:SF0">
    <property type="entry name" value="40S RIBOSOMAL PROTEIN S19"/>
    <property type="match status" value="1"/>
</dbReference>
<dbReference type="InterPro" id="IPR036388">
    <property type="entry name" value="WH-like_DNA-bd_sf"/>
</dbReference>
<evidence type="ECO:0000256" key="3">
    <source>
        <dbReference type="ARBA" id="ARBA00023274"/>
    </source>
</evidence>
<comment type="function">
    <text evidence="4">May be involved in maturation of the 30S ribosomal subunit.</text>
</comment>
<dbReference type="HAMAP" id="MF_01474">
    <property type="entry name" value="Ribosomal_eS19"/>
    <property type="match status" value="1"/>
</dbReference>
<dbReference type="Gene3D" id="1.10.10.10">
    <property type="entry name" value="Winged helix-like DNA-binding domain superfamily/Winged helix DNA-binding domain"/>
    <property type="match status" value="1"/>
</dbReference>
<keyword evidence="2 4" id="KW-0689">Ribosomal protein</keyword>
<dbReference type="SUPFAM" id="SSF46785">
    <property type="entry name" value="Winged helix' DNA-binding domain"/>
    <property type="match status" value="1"/>
</dbReference>
<dbReference type="Pfam" id="PF01090">
    <property type="entry name" value="Ribosomal_S19e"/>
    <property type="match status" value="1"/>
</dbReference>
<protein>
    <recommendedName>
        <fullName evidence="4">Small ribosomal subunit protein eS19</fullName>
    </recommendedName>
</protein>
<dbReference type="GO" id="GO:0022627">
    <property type="term" value="C:cytosolic small ribosomal subunit"/>
    <property type="evidence" value="ECO:0007669"/>
    <property type="project" value="TreeGrafter"/>
</dbReference>
<dbReference type="InterPro" id="IPR001266">
    <property type="entry name" value="Ribosomal_eS19"/>
</dbReference>
<organism evidence="6 7">
    <name type="scientific">Marine Group III euryarchaeote CG-Bathy1</name>
    <dbReference type="NCBI Taxonomy" id="1889001"/>
    <lineage>
        <taxon>Archaea</taxon>
        <taxon>Methanobacteriati</taxon>
        <taxon>Thermoplasmatota</taxon>
        <taxon>Thermoplasmata</taxon>
        <taxon>Candidatus Thermoprofundales</taxon>
    </lineage>
</organism>
<feature type="compositionally biased region" description="Basic residues" evidence="5">
    <location>
        <begin position="86"/>
        <end position="95"/>
    </location>
</feature>
<dbReference type="InterPro" id="IPR036390">
    <property type="entry name" value="WH_DNA-bd_sf"/>
</dbReference>